<sequence length="160" mass="18373">MASSSYKCYCVVEFTKENAVEIVPLSWLNRRETKSQGPTEFTASIRNRAALLKEPNTKWKFHPIKLWRKCATYEGAKRCTEFLQTHTELESDFTETETIPQKRILHPPINTQVEYHLVSNNPCSSDEPSSEEESQTSQPRSELQPDLHTGALFDHGMLQS</sequence>
<name>A0A8J2PBE6_9HEXA</name>
<dbReference type="AlphaFoldDB" id="A0A8J2PBE6"/>
<feature type="region of interest" description="Disordered" evidence="1">
    <location>
        <begin position="119"/>
        <end position="160"/>
    </location>
</feature>
<accession>A0A8J2PBE6</accession>
<protein>
    <submittedName>
        <fullName evidence="2">Uncharacterized protein</fullName>
    </submittedName>
</protein>
<reference evidence="2" key="1">
    <citation type="submission" date="2021-06" db="EMBL/GenBank/DDBJ databases">
        <authorList>
            <person name="Hodson N. C."/>
            <person name="Mongue J. A."/>
            <person name="Jaron S. K."/>
        </authorList>
    </citation>
    <scope>NUCLEOTIDE SEQUENCE</scope>
</reference>
<gene>
    <name evidence="2" type="ORF">AFUS01_LOCUS19467</name>
</gene>
<keyword evidence="3" id="KW-1185">Reference proteome</keyword>
<evidence type="ECO:0000313" key="2">
    <source>
        <dbReference type="EMBL" id="CAG7730851.1"/>
    </source>
</evidence>
<proteinExistence type="predicted"/>
<dbReference type="Proteomes" id="UP000708208">
    <property type="component" value="Unassembled WGS sequence"/>
</dbReference>
<comment type="caution">
    <text evidence="2">The sequence shown here is derived from an EMBL/GenBank/DDBJ whole genome shotgun (WGS) entry which is preliminary data.</text>
</comment>
<evidence type="ECO:0000313" key="3">
    <source>
        <dbReference type="Proteomes" id="UP000708208"/>
    </source>
</evidence>
<dbReference type="EMBL" id="CAJVCH010201424">
    <property type="protein sequence ID" value="CAG7730851.1"/>
    <property type="molecule type" value="Genomic_DNA"/>
</dbReference>
<organism evidence="2 3">
    <name type="scientific">Allacma fusca</name>
    <dbReference type="NCBI Taxonomy" id="39272"/>
    <lineage>
        <taxon>Eukaryota</taxon>
        <taxon>Metazoa</taxon>
        <taxon>Ecdysozoa</taxon>
        <taxon>Arthropoda</taxon>
        <taxon>Hexapoda</taxon>
        <taxon>Collembola</taxon>
        <taxon>Symphypleona</taxon>
        <taxon>Sminthuridae</taxon>
        <taxon>Allacma</taxon>
    </lineage>
</organism>
<evidence type="ECO:0000256" key="1">
    <source>
        <dbReference type="SAM" id="MobiDB-lite"/>
    </source>
</evidence>